<sequence length="284" mass="31689">MAKIAYNQANGSIDGALDAECLKNCNAALELIGEFDLVMESNKRVLNQMRHYPDDWFLGSQTVLSGMQNAIHGIDVLISSSARLKNNLLSVRHTLLHTMEIRNANYMRANTIALRRIAAQAQVESKHAKAQSESSAKNAVTATRIAILTMIYLPPTFVATVFSTPFLQLDDELQFSAAKKIWVYIVASLACILITLLSFLPWLTDRNSKPKETSPVEDDTGLQNPDEALLEPMAVALPDVKDLEREVKKRMFPGRFALDAEDAEVDAFEWPDKHFLPPEEDSTE</sequence>
<feature type="transmembrane region" description="Helical" evidence="1">
    <location>
        <begin position="181"/>
        <end position="203"/>
    </location>
</feature>
<comment type="caution">
    <text evidence="2">The sequence shown here is derived from an EMBL/GenBank/DDBJ whole genome shotgun (WGS) entry which is preliminary data.</text>
</comment>
<dbReference type="GeneID" id="25792282"/>
<organism evidence="2 3">
    <name type="scientific">Hypocrea virens (strain Gv29-8 / FGSC 10586)</name>
    <name type="common">Gliocladium virens</name>
    <name type="synonym">Trichoderma virens</name>
    <dbReference type="NCBI Taxonomy" id="413071"/>
    <lineage>
        <taxon>Eukaryota</taxon>
        <taxon>Fungi</taxon>
        <taxon>Dikarya</taxon>
        <taxon>Ascomycota</taxon>
        <taxon>Pezizomycotina</taxon>
        <taxon>Sordariomycetes</taxon>
        <taxon>Hypocreomycetidae</taxon>
        <taxon>Hypocreales</taxon>
        <taxon>Hypocreaceae</taxon>
        <taxon>Trichoderma</taxon>
    </lineage>
</organism>
<gene>
    <name evidence="2" type="ORF">TRIVIDRAFT_229934</name>
</gene>
<protein>
    <submittedName>
        <fullName evidence="2">Uncharacterized protein</fullName>
    </submittedName>
</protein>
<evidence type="ECO:0000313" key="2">
    <source>
        <dbReference type="EMBL" id="EHK24628.1"/>
    </source>
</evidence>
<dbReference type="VEuPathDB" id="FungiDB:TRIVIDRAFT_229934"/>
<accession>G9MMR0</accession>
<dbReference type="Proteomes" id="UP000007115">
    <property type="component" value="Unassembled WGS sequence"/>
</dbReference>
<dbReference type="HOGENOM" id="CLU_980253_0_0_1"/>
<keyword evidence="1" id="KW-0472">Membrane</keyword>
<evidence type="ECO:0000313" key="3">
    <source>
        <dbReference type="Proteomes" id="UP000007115"/>
    </source>
</evidence>
<dbReference type="STRING" id="413071.G9MMR0"/>
<dbReference type="InParanoid" id="G9MMR0"/>
<keyword evidence="3" id="KW-1185">Reference proteome</keyword>
<dbReference type="EMBL" id="ABDF02000004">
    <property type="protein sequence ID" value="EHK24628.1"/>
    <property type="molecule type" value="Genomic_DNA"/>
</dbReference>
<keyword evidence="1" id="KW-1133">Transmembrane helix</keyword>
<keyword evidence="1" id="KW-0812">Transmembrane</keyword>
<dbReference type="Gene3D" id="1.20.58.340">
    <property type="entry name" value="Magnesium transport protein CorA, transmembrane region"/>
    <property type="match status" value="1"/>
</dbReference>
<dbReference type="eggNOG" id="ENOG502SVQ7">
    <property type="taxonomic scope" value="Eukaryota"/>
</dbReference>
<dbReference type="OrthoDB" id="3561681at2759"/>
<dbReference type="AlphaFoldDB" id="G9MMR0"/>
<feature type="transmembrane region" description="Helical" evidence="1">
    <location>
        <begin position="145"/>
        <end position="169"/>
    </location>
</feature>
<name>G9MMR0_HYPVG</name>
<evidence type="ECO:0000256" key="1">
    <source>
        <dbReference type="SAM" id="Phobius"/>
    </source>
</evidence>
<proteinExistence type="predicted"/>
<reference evidence="2 3" key="1">
    <citation type="journal article" date="2011" name="Genome Biol.">
        <title>Comparative genome sequence analysis underscores mycoparasitism as the ancestral life style of Trichoderma.</title>
        <authorList>
            <person name="Kubicek C.P."/>
            <person name="Herrera-Estrella A."/>
            <person name="Seidl-Seiboth V."/>
            <person name="Martinez D.A."/>
            <person name="Druzhinina I.S."/>
            <person name="Thon M."/>
            <person name="Zeilinger S."/>
            <person name="Casas-Flores S."/>
            <person name="Horwitz B.A."/>
            <person name="Mukherjee P.K."/>
            <person name="Mukherjee M."/>
            <person name="Kredics L."/>
            <person name="Alcaraz L.D."/>
            <person name="Aerts A."/>
            <person name="Antal Z."/>
            <person name="Atanasova L."/>
            <person name="Cervantes-Badillo M.G."/>
            <person name="Challacombe J."/>
            <person name="Chertkov O."/>
            <person name="McCluskey K."/>
            <person name="Coulpier F."/>
            <person name="Deshpande N."/>
            <person name="von Doehren H."/>
            <person name="Ebbole D.J."/>
            <person name="Esquivel-Naranjo E.U."/>
            <person name="Fekete E."/>
            <person name="Flipphi M."/>
            <person name="Glaser F."/>
            <person name="Gomez-Rodriguez E.Y."/>
            <person name="Gruber S."/>
            <person name="Han C."/>
            <person name="Henrissat B."/>
            <person name="Hermosa R."/>
            <person name="Hernandez-Onate M."/>
            <person name="Karaffa L."/>
            <person name="Kosti I."/>
            <person name="Le Crom S."/>
            <person name="Lindquist E."/>
            <person name="Lucas S."/>
            <person name="Luebeck M."/>
            <person name="Luebeck P.S."/>
            <person name="Margeot A."/>
            <person name="Metz B."/>
            <person name="Misra M."/>
            <person name="Nevalainen H."/>
            <person name="Omann M."/>
            <person name="Packer N."/>
            <person name="Perrone G."/>
            <person name="Uresti-Rivera E.E."/>
            <person name="Salamov A."/>
            <person name="Schmoll M."/>
            <person name="Seiboth B."/>
            <person name="Shapiro H."/>
            <person name="Sukno S."/>
            <person name="Tamayo-Ramos J.A."/>
            <person name="Tisch D."/>
            <person name="Wiest A."/>
            <person name="Wilkinson H.H."/>
            <person name="Zhang M."/>
            <person name="Coutinho P.M."/>
            <person name="Kenerley C.M."/>
            <person name="Monte E."/>
            <person name="Baker S.E."/>
            <person name="Grigoriev I.V."/>
        </authorList>
    </citation>
    <scope>NUCLEOTIDE SEQUENCE [LARGE SCALE GENOMIC DNA]</scope>
    <source>
        <strain evidence="3">Gv29-8 / FGSC 10586</strain>
    </source>
</reference>
<dbReference type="RefSeq" id="XP_013958831.1">
    <property type="nucleotide sequence ID" value="XM_014103356.1"/>
</dbReference>